<dbReference type="InterPro" id="IPR035917">
    <property type="entry name" value="YjbQ-like_sf"/>
</dbReference>
<dbReference type="EMBL" id="AP019860">
    <property type="protein sequence ID" value="BBM85637.1"/>
    <property type="molecule type" value="Genomic_DNA"/>
</dbReference>
<reference evidence="1 2" key="1">
    <citation type="submission" date="2019-08" db="EMBL/GenBank/DDBJ databases">
        <title>Complete genome sequence of Candidatus Uab amorphum.</title>
        <authorList>
            <person name="Shiratori T."/>
            <person name="Suzuki S."/>
            <person name="Kakizawa Y."/>
            <person name="Ishida K."/>
        </authorList>
    </citation>
    <scope>NUCLEOTIDE SEQUENCE [LARGE SCALE GENOMIC DNA]</scope>
    <source>
        <strain evidence="1 2">SRT547</strain>
    </source>
</reference>
<dbReference type="AlphaFoldDB" id="A0A5S9IQ41"/>
<name>A0A5S9IQ41_UABAM</name>
<dbReference type="PANTHER" id="PTHR30615">
    <property type="entry name" value="UNCHARACTERIZED PROTEIN YJBQ-RELATED"/>
    <property type="match status" value="1"/>
</dbReference>
<dbReference type="RefSeq" id="WP_151969728.1">
    <property type="nucleotide sequence ID" value="NZ_AP019860.1"/>
</dbReference>
<dbReference type="KEGG" id="uam:UABAM_04011"/>
<protein>
    <recommendedName>
        <fullName evidence="3">Secondary thiamine-phosphate synthase enzyme</fullName>
    </recommendedName>
</protein>
<organism evidence="1 2">
    <name type="scientific">Uabimicrobium amorphum</name>
    <dbReference type="NCBI Taxonomy" id="2596890"/>
    <lineage>
        <taxon>Bacteria</taxon>
        <taxon>Pseudomonadati</taxon>
        <taxon>Planctomycetota</taxon>
        <taxon>Candidatus Uabimicrobiia</taxon>
        <taxon>Candidatus Uabimicrobiales</taxon>
        <taxon>Candidatus Uabimicrobiaceae</taxon>
        <taxon>Candidatus Uabimicrobium</taxon>
    </lineage>
</organism>
<sequence>MKHYSKKVSIKSDQPRDYFAITQQVSFVVSESEIQDGLVFCYSNSNSTSLFIHIEDKKLLQDIDDCLHKLAPEKPYSQYTFNVNRTDAAAHIKSMLLGRQVCVSLSGGQLDLDEDDHIMFADFDGGREKNILVKVIGC</sequence>
<dbReference type="OrthoDB" id="9801725at2"/>
<evidence type="ECO:0000313" key="2">
    <source>
        <dbReference type="Proteomes" id="UP000326354"/>
    </source>
</evidence>
<dbReference type="PANTHER" id="PTHR30615:SF2">
    <property type="entry name" value="YJBQ FAMILY PROTEIN"/>
    <property type="match status" value="1"/>
</dbReference>
<dbReference type="PIRSF" id="PIRSF004681">
    <property type="entry name" value="UCP004681"/>
    <property type="match status" value="1"/>
</dbReference>
<keyword evidence="2" id="KW-1185">Reference proteome</keyword>
<evidence type="ECO:0008006" key="3">
    <source>
        <dbReference type="Google" id="ProtNLM"/>
    </source>
</evidence>
<dbReference type="InterPro" id="IPR001602">
    <property type="entry name" value="UPF0047_YjbQ-like"/>
</dbReference>
<gene>
    <name evidence="1" type="ORF">UABAM_04011</name>
</gene>
<dbReference type="Proteomes" id="UP000326354">
    <property type="component" value="Chromosome"/>
</dbReference>
<accession>A0A5S9IQ41</accession>
<proteinExistence type="predicted"/>
<dbReference type="Gene3D" id="2.60.120.460">
    <property type="entry name" value="YjbQ-like"/>
    <property type="match status" value="1"/>
</dbReference>
<evidence type="ECO:0000313" key="1">
    <source>
        <dbReference type="EMBL" id="BBM85637.1"/>
    </source>
</evidence>
<dbReference type="SUPFAM" id="SSF111038">
    <property type="entry name" value="YjbQ-like"/>
    <property type="match status" value="1"/>
</dbReference>
<dbReference type="NCBIfam" id="TIGR00149">
    <property type="entry name" value="TIGR00149_YjbQ"/>
    <property type="match status" value="1"/>
</dbReference>
<dbReference type="Pfam" id="PF01894">
    <property type="entry name" value="YjbQ"/>
    <property type="match status" value="1"/>
</dbReference>